<name>A0A7Z7IJR5_9MYCO</name>
<dbReference type="Proteomes" id="UP000554965">
    <property type="component" value="Unassembled WGS sequence"/>
</dbReference>
<accession>A0A7Z7IJR5</accession>
<protein>
    <submittedName>
        <fullName evidence="1">Uncharacterized protein</fullName>
    </submittedName>
</protein>
<reference evidence="1 2" key="1">
    <citation type="submission" date="2017-10" db="EMBL/GenBank/DDBJ databases">
        <authorList>
            <consortium name="Urmite Genomes"/>
        </authorList>
    </citation>
    <scope>NUCLEOTIDE SEQUENCE [LARGE SCALE GENOMIC DNA]</scope>
    <source>
        <strain evidence="1 2">FB-527</strain>
    </source>
</reference>
<dbReference type="AlphaFoldDB" id="A0A7Z7IJR5"/>
<organism evidence="1 2">
    <name type="scientific">Mycobacterium simulans</name>
    <dbReference type="NCBI Taxonomy" id="627089"/>
    <lineage>
        <taxon>Bacteria</taxon>
        <taxon>Bacillati</taxon>
        <taxon>Actinomycetota</taxon>
        <taxon>Actinomycetes</taxon>
        <taxon>Mycobacteriales</taxon>
        <taxon>Mycobacteriaceae</taxon>
        <taxon>Mycobacterium</taxon>
    </lineage>
</organism>
<keyword evidence="2" id="KW-1185">Reference proteome</keyword>
<comment type="caution">
    <text evidence="1">The sequence shown here is derived from an EMBL/GenBank/DDBJ whole genome shotgun (WGS) entry which is preliminary data.</text>
</comment>
<dbReference type="EMBL" id="OCTY01000002">
    <property type="protein sequence ID" value="SOJ53635.1"/>
    <property type="molecule type" value="Genomic_DNA"/>
</dbReference>
<evidence type="ECO:0000313" key="1">
    <source>
        <dbReference type="EMBL" id="SOJ53635.1"/>
    </source>
</evidence>
<gene>
    <name evidence="1" type="ORF">MSIMFB_01134</name>
</gene>
<evidence type="ECO:0000313" key="2">
    <source>
        <dbReference type="Proteomes" id="UP000554965"/>
    </source>
</evidence>
<proteinExistence type="predicted"/>
<sequence length="81" mass="7903">MVVAAASAALAAPMAPPERAPLAAPVATLASPGWPAPTASAATPSMAPAAVTAARANYQLSQCVRLSAGNRLAGRKSVPLV</sequence>